<evidence type="ECO:0000313" key="6">
    <source>
        <dbReference type="Proteomes" id="UP000294558"/>
    </source>
</evidence>
<dbReference type="Gene3D" id="3.40.50.2000">
    <property type="entry name" value="Glycogen Phosphorylase B"/>
    <property type="match status" value="2"/>
</dbReference>
<dbReference type="OrthoDB" id="9801609at2"/>
<dbReference type="Pfam" id="PF00534">
    <property type="entry name" value="Glycos_transf_1"/>
    <property type="match status" value="1"/>
</dbReference>
<dbReference type="PANTHER" id="PTHR46401">
    <property type="entry name" value="GLYCOSYLTRANSFERASE WBBK-RELATED"/>
    <property type="match status" value="1"/>
</dbReference>
<dbReference type="RefSeq" id="WP_133868071.1">
    <property type="nucleotide sequence ID" value="NZ_SOAU01000001.1"/>
</dbReference>
<dbReference type="SUPFAM" id="SSF53756">
    <property type="entry name" value="UDP-Glycosyltransferase/glycogen phosphorylase"/>
    <property type="match status" value="1"/>
</dbReference>
<dbReference type="AlphaFoldDB" id="A0A4R7HZN1"/>
<proteinExistence type="predicted"/>
<keyword evidence="1" id="KW-0328">Glycosyltransferase</keyword>
<protein>
    <submittedName>
        <fullName evidence="5">Glycosyltransferase involved in cell wall biosynthesis</fullName>
    </submittedName>
</protein>
<sequence length="329" mass="35150">MRVAVTVGPTGYGGTATYARELVAALDRRRDVDVVALGSDDAIAELSVQPSEVIAVPARRSVEQLGVAVAARRLHDANVDVVHATRQLVPFGLRVPTVLTFHDDFALTRPDDYDRLKRVVLPPLFRRSLRHADAVVTLDARMASLATEYVPAETPVVDAGAAVPGVLASATPTSPAVRLPDRFALTVGDGNPRKGIAELLDVWPTIAETTGLPLVVAGARVATPALLERIEEEKTAVLVSQPDWGELAHLYRSATLVVDGSYDEGFGFASIEAAWAGTRFVAVRRHRSIEQGIIDALASPAPAAFVSSWDEVADRTVGVYRRLITGTPS</sequence>
<feature type="domain" description="Glycosyl transferase family 1" evidence="3">
    <location>
        <begin position="180"/>
        <end position="290"/>
    </location>
</feature>
<accession>A0A4R7HZN1</accession>
<dbReference type="GO" id="GO:0009103">
    <property type="term" value="P:lipopolysaccharide biosynthetic process"/>
    <property type="evidence" value="ECO:0007669"/>
    <property type="project" value="TreeGrafter"/>
</dbReference>
<gene>
    <name evidence="5" type="ORF">BDK89_1208</name>
</gene>
<name>A0A4R7HZN1_9ACTN</name>
<evidence type="ECO:0000256" key="2">
    <source>
        <dbReference type="ARBA" id="ARBA00022679"/>
    </source>
</evidence>
<dbReference type="InterPro" id="IPR001296">
    <property type="entry name" value="Glyco_trans_1"/>
</dbReference>
<dbReference type="EMBL" id="SOAU01000001">
    <property type="protein sequence ID" value="TDT15633.1"/>
    <property type="molecule type" value="Genomic_DNA"/>
</dbReference>
<keyword evidence="6" id="KW-1185">Reference proteome</keyword>
<evidence type="ECO:0000256" key="1">
    <source>
        <dbReference type="ARBA" id="ARBA00022676"/>
    </source>
</evidence>
<dbReference type="GO" id="GO:0016757">
    <property type="term" value="F:glycosyltransferase activity"/>
    <property type="evidence" value="ECO:0007669"/>
    <property type="project" value="UniProtKB-KW"/>
</dbReference>
<dbReference type="Proteomes" id="UP000294558">
    <property type="component" value="Unassembled WGS sequence"/>
</dbReference>
<reference evidence="5 6" key="1">
    <citation type="submission" date="2019-03" db="EMBL/GenBank/DDBJ databases">
        <title>Sequencing the genomes of 1000 actinobacteria strains.</title>
        <authorList>
            <person name="Klenk H.-P."/>
        </authorList>
    </citation>
    <scope>NUCLEOTIDE SEQUENCE [LARGE SCALE GENOMIC DNA]</scope>
    <source>
        <strain evidence="5 6">DSM 18936</strain>
    </source>
</reference>
<evidence type="ECO:0000313" key="5">
    <source>
        <dbReference type="EMBL" id="TDT15633.1"/>
    </source>
</evidence>
<dbReference type="PANTHER" id="PTHR46401:SF2">
    <property type="entry name" value="GLYCOSYLTRANSFERASE WBBK-RELATED"/>
    <property type="match status" value="1"/>
</dbReference>
<comment type="caution">
    <text evidence="5">The sequence shown here is derived from an EMBL/GenBank/DDBJ whole genome shotgun (WGS) entry which is preliminary data.</text>
</comment>
<feature type="domain" description="Glycosyltransferase subfamily 4-like N-terminal" evidence="4">
    <location>
        <begin position="12"/>
        <end position="149"/>
    </location>
</feature>
<organism evidence="5 6">
    <name type="scientific">Ilumatobacter fluminis</name>
    <dbReference type="NCBI Taxonomy" id="467091"/>
    <lineage>
        <taxon>Bacteria</taxon>
        <taxon>Bacillati</taxon>
        <taxon>Actinomycetota</taxon>
        <taxon>Acidimicrobiia</taxon>
        <taxon>Acidimicrobiales</taxon>
        <taxon>Ilumatobacteraceae</taxon>
        <taxon>Ilumatobacter</taxon>
    </lineage>
</organism>
<evidence type="ECO:0000259" key="3">
    <source>
        <dbReference type="Pfam" id="PF00534"/>
    </source>
</evidence>
<dbReference type="InterPro" id="IPR028098">
    <property type="entry name" value="Glyco_trans_4-like_N"/>
</dbReference>
<evidence type="ECO:0000259" key="4">
    <source>
        <dbReference type="Pfam" id="PF13439"/>
    </source>
</evidence>
<keyword evidence="2 5" id="KW-0808">Transferase</keyword>
<dbReference type="Pfam" id="PF13439">
    <property type="entry name" value="Glyco_transf_4"/>
    <property type="match status" value="1"/>
</dbReference>